<organism evidence="2 3">
    <name type="scientific">Perkinsus olseni</name>
    <name type="common">Perkinsus atlanticus</name>
    <dbReference type="NCBI Taxonomy" id="32597"/>
    <lineage>
        <taxon>Eukaryota</taxon>
        <taxon>Sar</taxon>
        <taxon>Alveolata</taxon>
        <taxon>Perkinsozoa</taxon>
        <taxon>Perkinsea</taxon>
        <taxon>Perkinsida</taxon>
        <taxon>Perkinsidae</taxon>
        <taxon>Perkinsus</taxon>
    </lineage>
</organism>
<dbReference type="OrthoDB" id="416658at2759"/>
<comment type="caution">
    <text evidence="2">The sequence shown here is derived from an EMBL/GenBank/DDBJ whole genome shotgun (WGS) entry which is preliminary data.</text>
</comment>
<name>A0A7J6M8M9_PEROL</name>
<protein>
    <submittedName>
        <fullName evidence="2">Uncharacterized protein</fullName>
    </submittedName>
</protein>
<dbReference type="AlphaFoldDB" id="A0A7J6M8M9"/>
<sequence length="410" mass="46721">MSVASNRWEPGVHPLQPSGFGTGGLLKRWENIRHPVSRKKMNATGEEFMEEMHLHSASRLKKPMRYNGDVAGETVSSSVILHSTCAASTPEYLRGNYLKIVEQPIGATLSYMPRPDMRETRFHRGFHRRHYSDIGQDIERLKLEDLRGRRVETVAKASAEATSLEAQRCPFNVLTGEGGGRDEDFRGLGKAILNPTQSMSSIFVEHHRDEINRMRASKHRFFEPFKPSPSHHREKQLHTEGFAVTQRESMILGRVPGRHRLKSIGVDDNFRHKQASMAGPSRRYCADDGSYHGALEFDSASRTFAFEFTNYGKRVVAPGIEYKMDNVVAGEISLLEVDTNNERFIEVLKPFKNLLTPDDFRHIFHFELNNTLEVNYRGVKMSYLSKQRCSGDAESSEHKSLRGKDDARQK</sequence>
<accession>A0A7J6M8M9</accession>
<evidence type="ECO:0000256" key="1">
    <source>
        <dbReference type="SAM" id="MobiDB-lite"/>
    </source>
</evidence>
<evidence type="ECO:0000313" key="2">
    <source>
        <dbReference type="EMBL" id="KAF4667864.1"/>
    </source>
</evidence>
<evidence type="ECO:0000313" key="3">
    <source>
        <dbReference type="Proteomes" id="UP000570595"/>
    </source>
</evidence>
<reference evidence="2 3" key="1">
    <citation type="submission" date="2020-04" db="EMBL/GenBank/DDBJ databases">
        <title>Perkinsus olseni comparative genomics.</title>
        <authorList>
            <person name="Bogema D.R."/>
        </authorList>
    </citation>
    <scope>NUCLEOTIDE SEQUENCE [LARGE SCALE GENOMIC DNA]</scope>
    <source>
        <strain evidence="2">ATCC PRA-179</strain>
    </source>
</reference>
<proteinExistence type="predicted"/>
<dbReference type="EMBL" id="JABAHT010000047">
    <property type="protein sequence ID" value="KAF4667864.1"/>
    <property type="molecule type" value="Genomic_DNA"/>
</dbReference>
<gene>
    <name evidence="2" type="ORF">FOZ61_007608</name>
</gene>
<dbReference type="Proteomes" id="UP000570595">
    <property type="component" value="Unassembled WGS sequence"/>
</dbReference>
<feature type="region of interest" description="Disordered" evidence="1">
    <location>
        <begin position="390"/>
        <end position="410"/>
    </location>
</feature>